<name>A0A5A5TA20_9CHLR</name>
<dbReference type="SUPFAM" id="SSF51197">
    <property type="entry name" value="Clavaminate synthase-like"/>
    <property type="match status" value="1"/>
</dbReference>
<keyword evidence="3" id="KW-0045">Antibiotic biosynthesis</keyword>
<protein>
    <submittedName>
        <fullName evidence="5">Protein AmbC</fullName>
    </submittedName>
</protein>
<dbReference type="InterPro" id="IPR003819">
    <property type="entry name" value="TauD/TfdA-like"/>
</dbReference>
<evidence type="ECO:0000256" key="3">
    <source>
        <dbReference type="ARBA" id="ARBA00023194"/>
    </source>
</evidence>
<dbReference type="GO" id="GO:0017000">
    <property type="term" value="P:antibiotic biosynthetic process"/>
    <property type="evidence" value="ECO:0007669"/>
    <property type="project" value="UniProtKB-KW"/>
</dbReference>
<keyword evidence="2" id="KW-0560">Oxidoreductase</keyword>
<organism evidence="5 6">
    <name type="scientific">Dictyobacter arantiisoli</name>
    <dbReference type="NCBI Taxonomy" id="2014874"/>
    <lineage>
        <taxon>Bacteria</taxon>
        <taxon>Bacillati</taxon>
        <taxon>Chloroflexota</taxon>
        <taxon>Ktedonobacteria</taxon>
        <taxon>Ktedonobacterales</taxon>
        <taxon>Dictyobacteraceae</taxon>
        <taxon>Dictyobacter</taxon>
    </lineage>
</organism>
<dbReference type="GO" id="GO:0016491">
    <property type="term" value="F:oxidoreductase activity"/>
    <property type="evidence" value="ECO:0007669"/>
    <property type="project" value="UniProtKB-KW"/>
</dbReference>
<gene>
    <name evidence="5" type="primary">ambC</name>
    <name evidence="5" type="ORF">KDI_19240</name>
</gene>
<dbReference type="PANTHER" id="PTHR10696:SF56">
    <property type="entry name" value="TAUD_TFDA-LIKE DOMAIN-CONTAINING PROTEIN"/>
    <property type="match status" value="1"/>
</dbReference>
<reference evidence="5 6" key="1">
    <citation type="submission" date="2019-01" db="EMBL/GenBank/DDBJ databases">
        <title>Draft genome sequence of Dictyobacter sp. Uno17.</title>
        <authorList>
            <person name="Wang C.M."/>
            <person name="Zheng Y."/>
            <person name="Sakai Y."/>
            <person name="Abe K."/>
            <person name="Yokota A."/>
            <person name="Yabe S."/>
        </authorList>
    </citation>
    <scope>NUCLEOTIDE SEQUENCE [LARGE SCALE GENOMIC DNA]</scope>
    <source>
        <strain evidence="5 6">Uno17</strain>
    </source>
</reference>
<evidence type="ECO:0000259" key="4">
    <source>
        <dbReference type="Pfam" id="PF02668"/>
    </source>
</evidence>
<comment type="cofactor">
    <cofactor evidence="1">
        <name>Fe(2+)</name>
        <dbReference type="ChEBI" id="CHEBI:29033"/>
    </cofactor>
</comment>
<dbReference type="Pfam" id="PF02668">
    <property type="entry name" value="TauD"/>
    <property type="match status" value="1"/>
</dbReference>
<accession>A0A5A5TA20</accession>
<dbReference type="PANTHER" id="PTHR10696">
    <property type="entry name" value="GAMMA-BUTYROBETAINE HYDROXYLASE-RELATED"/>
    <property type="match status" value="1"/>
</dbReference>
<dbReference type="Proteomes" id="UP000322530">
    <property type="component" value="Unassembled WGS sequence"/>
</dbReference>
<dbReference type="RefSeq" id="WP_149401351.1">
    <property type="nucleotide sequence ID" value="NZ_BIXY01000022.1"/>
</dbReference>
<dbReference type="InterPro" id="IPR050411">
    <property type="entry name" value="AlphaKG_dependent_hydroxylases"/>
</dbReference>
<comment type="caution">
    <text evidence="5">The sequence shown here is derived from an EMBL/GenBank/DDBJ whole genome shotgun (WGS) entry which is preliminary data.</text>
</comment>
<dbReference type="InterPro" id="IPR042098">
    <property type="entry name" value="TauD-like_sf"/>
</dbReference>
<keyword evidence="6" id="KW-1185">Reference proteome</keyword>
<dbReference type="Gene3D" id="3.60.130.10">
    <property type="entry name" value="Clavaminate synthase-like"/>
    <property type="match status" value="1"/>
</dbReference>
<evidence type="ECO:0000313" key="5">
    <source>
        <dbReference type="EMBL" id="GCF08360.1"/>
    </source>
</evidence>
<dbReference type="AlphaFoldDB" id="A0A5A5TA20"/>
<dbReference type="OrthoDB" id="9769888at2"/>
<evidence type="ECO:0000256" key="1">
    <source>
        <dbReference type="ARBA" id="ARBA00001954"/>
    </source>
</evidence>
<dbReference type="EMBL" id="BIXY01000022">
    <property type="protein sequence ID" value="GCF08360.1"/>
    <property type="molecule type" value="Genomic_DNA"/>
</dbReference>
<proteinExistence type="predicted"/>
<evidence type="ECO:0000256" key="2">
    <source>
        <dbReference type="ARBA" id="ARBA00023002"/>
    </source>
</evidence>
<evidence type="ECO:0000313" key="6">
    <source>
        <dbReference type="Proteomes" id="UP000322530"/>
    </source>
</evidence>
<feature type="domain" description="TauD/TfdA-like" evidence="4">
    <location>
        <begin position="53"/>
        <end position="342"/>
    </location>
</feature>
<sequence>MSNQSNDFGLKTVKSIKRKAVTTANTSQETLVKIGPLFSEGKLPLLVQPGVDDLDLISWATNNQQLIDNYLLQYGGILFRGFALRIANDFEAFIKGVSGNTLEYHEQSSPRSLISGNIYTSTDYPADQSIFLHNESSYQQNWPLRIAFFCQTPPDQGGETPLADVGKVYKRINPDIRERFRQKGVLYVRNYGDGVGLPWQTVFQTNNRAEVEAYCRDAGLQYTWKGENRLRTHHVGPAIVPHPRTGQELWFNHATFFHVTTLGPEVSQALLKQFAEEDLPGNTYYGDGTPIEESTLENLRHSYAQETIAFPWQKGDVLLLDNMQVAHARNPFTGPRRILTGMSMPFSASH</sequence>